<comment type="caution">
    <text evidence="1">The sequence shown here is derived from an EMBL/GenBank/DDBJ whole genome shotgun (WGS) entry which is preliminary data.</text>
</comment>
<dbReference type="AlphaFoldDB" id="A0A4V2NI51"/>
<reference evidence="1 2" key="1">
    <citation type="submission" date="2018-02" db="EMBL/GenBank/DDBJ databases">
        <title>Mycoplasma marinum and Mycoplasma todarodis sp. nov., moderately halophilic and psychrotolerant mycoplasmas isolated from cephalopods.</title>
        <authorList>
            <person name="Viver T."/>
        </authorList>
    </citation>
    <scope>NUCLEOTIDE SEQUENCE [LARGE SCALE GENOMIC DNA]</scope>
    <source>
        <strain evidence="1 2">5H</strain>
    </source>
</reference>
<name>A0A4V2NI51_9MOLU</name>
<accession>A0A4V2NI51</accession>
<organism evidence="1 2">
    <name type="scientific">Mycoplasma todarodis</name>
    <dbReference type="NCBI Taxonomy" id="1937191"/>
    <lineage>
        <taxon>Bacteria</taxon>
        <taxon>Bacillati</taxon>
        <taxon>Mycoplasmatota</taxon>
        <taxon>Mollicutes</taxon>
        <taxon>Mycoplasmataceae</taxon>
        <taxon>Mycoplasma</taxon>
    </lineage>
</organism>
<dbReference type="Gene3D" id="2.40.50.140">
    <property type="entry name" value="Nucleic acid-binding proteins"/>
    <property type="match status" value="1"/>
</dbReference>
<feature type="non-terminal residue" evidence="1">
    <location>
        <position position="91"/>
    </location>
</feature>
<keyword evidence="2" id="KW-1185">Reference proteome</keyword>
<keyword evidence="1" id="KW-0436">Ligase</keyword>
<gene>
    <name evidence="1" type="ORF">C4B25_02435</name>
</gene>
<proteinExistence type="predicted"/>
<evidence type="ECO:0000313" key="1">
    <source>
        <dbReference type="EMBL" id="TCG11028.1"/>
    </source>
</evidence>
<sequence>MSRKFTEQEQVRRDKLAKYEEMGVKPYAPKQDYTHTSAQLEEEFGKFTKDELHEKKIIVSVTGRMMGSRGPFIVAKDPSGQLQAYIAKKEF</sequence>
<dbReference type="Proteomes" id="UP000291072">
    <property type="component" value="Unassembled WGS sequence"/>
</dbReference>
<dbReference type="GO" id="GO:0016874">
    <property type="term" value="F:ligase activity"/>
    <property type="evidence" value="ECO:0007669"/>
    <property type="project" value="UniProtKB-KW"/>
</dbReference>
<protein>
    <submittedName>
        <fullName evidence="1">Lysine--tRNA ligase</fullName>
    </submittedName>
</protein>
<evidence type="ECO:0000313" key="2">
    <source>
        <dbReference type="Proteomes" id="UP000291072"/>
    </source>
</evidence>
<dbReference type="SUPFAM" id="SSF50249">
    <property type="entry name" value="Nucleic acid-binding proteins"/>
    <property type="match status" value="1"/>
</dbReference>
<dbReference type="InterPro" id="IPR012340">
    <property type="entry name" value="NA-bd_OB-fold"/>
</dbReference>
<dbReference type="EMBL" id="PSZP01000015">
    <property type="protein sequence ID" value="TCG11028.1"/>
    <property type="molecule type" value="Genomic_DNA"/>
</dbReference>